<feature type="binding site" evidence="12">
    <location>
        <position position="276"/>
    </location>
    <ligand>
        <name>substrate</name>
    </ligand>
</feature>
<feature type="binding site" evidence="12">
    <location>
        <position position="371"/>
    </location>
    <ligand>
        <name>pyridoxal 5'-phosphate</name>
        <dbReference type="ChEBI" id="CHEBI:597326"/>
    </ligand>
</feature>
<dbReference type="InterPro" id="IPR009006">
    <property type="entry name" value="Ala_racemase/Decarboxylase_C"/>
</dbReference>
<dbReference type="GO" id="GO:0030170">
    <property type="term" value="F:pyridoxal phosphate binding"/>
    <property type="evidence" value="ECO:0007669"/>
    <property type="project" value="UniProtKB-UniRule"/>
</dbReference>
<dbReference type="FunFam" id="2.40.37.10:FF:000003">
    <property type="entry name" value="Diaminopimelate decarboxylase"/>
    <property type="match status" value="1"/>
</dbReference>
<dbReference type="PRINTS" id="PR01179">
    <property type="entry name" value="ODADCRBXLASE"/>
</dbReference>
<dbReference type="GO" id="GO:0008836">
    <property type="term" value="F:diaminopimelate decarboxylase activity"/>
    <property type="evidence" value="ECO:0007669"/>
    <property type="project" value="UniProtKB-UniRule"/>
</dbReference>
<dbReference type="EC" id="4.1.1.20" evidence="10 12"/>
<feature type="binding site" evidence="12">
    <location>
        <position position="343"/>
    </location>
    <ligand>
        <name>substrate</name>
    </ligand>
</feature>
<comment type="pathway">
    <text evidence="8 12 14">Amino-acid biosynthesis; L-lysine biosynthesis via DAP pathway; L-lysine from DL-2,6-diaminopimelate: step 1/1.</text>
</comment>
<keyword evidence="4 12" id="KW-0663">Pyridoxal phosphate</keyword>
<keyword evidence="6 12" id="KW-0456">Lyase</keyword>
<dbReference type="PRINTS" id="PR01181">
    <property type="entry name" value="DAPDCRBXLASE"/>
</dbReference>
<feature type="active site" description="Proton donor" evidence="13">
    <location>
        <position position="342"/>
    </location>
</feature>
<dbReference type="InterPro" id="IPR000183">
    <property type="entry name" value="Orn/DAP/Arg_de-COase"/>
</dbReference>
<dbReference type="Gene3D" id="3.20.20.10">
    <property type="entry name" value="Alanine racemase"/>
    <property type="match status" value="1"/>
</dbReference>
<feature type="domain" description="Orn/DAP/Arg decarboxylase 2 N-terminal" evidence="15">
    <location>
        <begin position="35"/>
        <end position="279"/>
    </location>
</feature>
<accession>A0A8J7LWS1</accession>
<evidence type="ECO:0000256" key="7">
    <source>
        <dbReference type="ARBA" id="ARBA00050464"/>
    </source>
</evidence>
<comment type="cofactor">
    <cofactor evidence="1 12 13 14">
        <name>pyridoxal 5'-phosphate</name>
        <dbReference type="ChEBI" id="CHEBI:597326"/>
    </cofactor>
</comment>
<evidence type="ECO:0000256" key="5">
    <source>
        <dbReference type="ARBA" id="ARBA00023154"/>
    </source>
</evidence>
<sequence>MNHFQYQGDQLFAEDVAVKDIVASVGSPVYIYSRATLVRHFKAMDDAFATLPHTICYSVKANSNLAVLRTFINLGGGVDIVSGGELYRALQAGADPAQIVYSGVGKRDDEIEYALHTGILMFNVESEQELERIDVIAGRLGKRAGIAIRVNPDVDPETHPYITTGLKKAKFGINIERALEQYGRAKEMANLEILGVDCHIGSQLTKVSPFVDAIRKLKRLISGVREMGIDLKYLDLGGGLGIQYHDEDPPLPSDYGTSITEETQDLGLHLIFEPGRNLVGNAGILVGTCLYTKRGEEKNFVIVDAGMNDLARPALYGSFHGVQAVQKNQDGVVTADIVGPICESGDFLAKDREVPNFKVGDLVAFMSAGAYGFTMSSNYNSRPRVAEVMVSGDRFEIVREREQVEDLVRGEKIPSFLN</sequence>
<comment type="function">
    <text evidence="12">Specifically catalyzes the decarboxylation of meso-diaminopimelate (meso-DAP) to L-lysine.</text>
</comment>
<evidence type="ECO:0000256" key="8">
    <source>
        <dbReference type="ARBA" id="ARBA00060643"/>
    </source>
</evidence>
<evidence type="ECO:0000313" key="17">
    <source>
        <dbReference type="Proteomes" id="UP000636888"/>
    </source>
</evidence>
<name>A0A8J7LWS1_9BACT</name>
<evidence type="ECO:0000256" key="10">
    <source>
        <dbReference type="ARBA" id="ARBA00066427"/>
    </source>
</evidence>
<feature type="binding site" evidence="12">
    <location>
        <position position="371"/>
    </location>
    <ligand>
        <name>substrate</name>
    </ligand>
</feature>
<dbReference type="HAMAP" id="MF_02120">
    <property type="entry name" value="LysA"/>
    <property type="match status" value="1"/>
</dbReference>
<feature type="binding site" evidence="12">
    <location>
        <position position="316"/>
    </location>
    <ligand>
        <name>substrate</name>
    </ligand>
</feature>
<evidence type="ECO:0000256" key="11">
    <source>
        <dbReference type="ARBA" id="ARBA00074972"/>
    </source>
</evidence>
<dbReference type="EMBL" id="JAEMHM010000012">
    <property type="protein sequence ID" value="MBJ6726175.1"/>
    <property type="molecule type" value="Genomic_DNA"/>
</dbReference>
<reference evidence="16" key="1">
    <citation type="submission" date="2020-12" db="EMBL/GenBank/DDBJ databases">
        <title>Geomonas sp. Red875, isolated from river sediment.</title>
        <authorList>
            <person name="Xu Z."/>
            <person name="Zhang Z."/>
            <person name="Masuda Y."/>
            <person name="Itoh H."/>
            <person name="Senoo K."/>
        </authorList>
    </citation>
    <scope>NUCLEOTIDE SEQUENCE</scope>
    <source>
        <strain evidence="16">Red875</strain>
    </source>
</reference>
<comment type="caution">
    <text evidence="16">The sequence shown here is derived from an EMBL/GenBank/DDBJ whole genome shotgun (WGS) entry which is preliminary data.</text>
</comment>
<dbReference type="PROSITE" id="PS00879">
    <property type="entry name" value="ODR_DC_2_2"/>
    <property type="match status" value="1"/>
</dbReference>
<feature type="binding site" evidence="12">
    <location>
        <position position="312"/>
    </location>
    <ligand>
        <name>substrate</name>
    </ligand>
</feature>
<evidence type="ECO:0000256" key="1">
    <source>
        <dbReference type="ARBA" id="ARBA00001933"/>
    </source>
</evidence>
<evidence type="ECO:0000259" key="15">
    <source>
        <dbReference type="Pfam" id="PF02784"/>
    </source>
</evidence>
<feature type="binding site" evidence="12">
    <location>
        <position position="239"/>
    </location>
    <ligand>
        <name>pyridoxal 5'-phosphate</name>
        <dbReference type="ChEBI" id="CHEBI:597326"/>
    </ligand>
</feature>
<comment type="catalytic activity">
    <reaction evidence="7 12 14">
        <text>meso-2,6-diaminopimelate + H(+) = L-lysine + CO2</text>
        <dbReference type="Rhea" id="RHEA:15101"/>
        <dbReference type="ChEBI" id="CHEBI:15378"/>
        <dbReference type="ChEBI" id="CHEBI:16526"/>
        <dbReference type="ChEBI" id="CHEBI:32551"/>
        <dbReference type="ChEBI" id="CHEBI:57791"/>
        <dbReference type="EC" id="4.1.1.20"/>
    </reaction>
</comment>
<dbReference type="GO" id="GO:0009089">
    <property type="term" value="P:lysine biosynthetic process via diaminopimelate"/>
    <property type="evidence" value="ECO:0007669"/>
    <property type="project" value="UniProtKB-UniRule"/>
</dbReference>
<dbReference type="AlphaFoldDB" id="A0A8J7LWS1"/>
<evidence type="ECO:0000313" key="16">
    <source>
        <dbReference type="EMBL" id="MBJ6726175.1"/>
    </source>
</evidence>
<dbReference type="InterPro" id="IPR022644">
    <property type="entry name" value="De-COase2_N"/>
</dbReference>
<dbReference type="CDD" id="cd06828">
    <property type="entry name" value="PLPDE_III_DapDC"/>
    <property type="match status" value="1"/>
</dbReference>
<evidence type="ECO:0000256" key="3">
    <source>
        <dbReference type="ARBA" id="ARBA00022793"/>
    </source>
</evidence>
<comment type="similarity">
    <text evidence="9 12">Belongs to the Orn/Lys/Arg decarboxylase class-II family. LysA subfamily.</text>
</comment>
<proteinExistence type="inferred from homology"/>
<organism evidence="16 17">
    <name type="scientific">Geomesophilobacter sediminis</name>
    <dbReference type="NCBI Taxonomy" id="2798584"/>
    <lineage>
        <taxon>Bacteria</taxon>
        <taxon>Pseudomonadati</taxon>
        <taxon>Thermodesulfobacteriota</taxon>
        <taxon>Desulfuromonadia</taxon>
        <taxon>Geobacterales</taxon>
        <taxon>Geobacteraceae</taxon>
        <taxon>Geomesophilobacter</taxon>
    </lineage>
</organism>
<comment type="subunit">
    <text evidence="12">Homodimer.</text>
</comment>
<dbReference type="InterPro" id="IPR002986">
    <property type="entry name" value="DAP_deCOOHase_LysA"/>
</dbReference>
<dbReference type="SUPFAM" id="SSF51419">
    <property type="entry name" value="PLP-binding barrel"/>
    <property type="match status" value="1"/>
</dbReference>
<dbReference type="InterPro" id="IPR029066">
    <property type="entry name" value="PLP-binding_barrel"/>
</dbReference>
<evidence type="ECO:0000256" key="14">
    <source>
        <dbReference type="RuleBase" id="RU003738"/>
    </source>
</evidence>
<dbReference type="InterPro" id="IPR022657">
    <property type="entry name" value="De-COase2_CS"/>
</dbReference>
<dbReference type="RefSeq" id="WP_199385061.1">
    <property type="nucleotide sequence ID" value="NZ_JAEMHM010000012.1"/>
</dbReference>
<evidence type="ECO:0000256" key="6">
    <source>
        <dbReference type="ARBA" id="ARBA00023239"/>
    </source>
</evidence>
<feature type="modified residue" description="N6-(pyridoxal phosphate)lysine" evidence="12 13">
    <location>
        <position position="60"/>
    </location>
</feature>
<dbReference type="PANTHER" id="PTHR43727:SF2">
    <property type="entry name" value="GROUP IV DECARBOXYLASE"/>
    <property type="match status" value="1"/>
</dbReference>
<evidence type="ECO:0000256" key="12">
    <source>
        <dbReference type="HAMAP-Rule" id="MF_02120"/>
    </source>
</evidence>
<dbReference type="FunFam" id="3.20.20.10:FF:000003">
    <property type="entry name" value="Diaminopimelate decarboxylase"/>
    <property type="match status" value="1"/>
</dbReference>
<dbReference type="PANTHER" id="PTHR43727">
    <property type="entry name" value="DIAMINOPIMELATE DECARBOXYLASE"/>
    <property type="match status" value="1"/>
</dbReference>
<keyword evidence="2 12" id="KW-0028">Amino-acid biosynthesis</keyword>
<protein>
    <recommendedName>
        <fullName evidence="11 12">Diaminopimelate decarboxylase</fullName>
        <shortName evidence="12">DAP decarboxylase</shortName>
        <shortName evidence="12">DAPDC</shortName>
        <ecNumber evidence="10 12">4.1.1.20</ecNumber>
    </recommendedName>
</protein>
<keyword evidence="5 12" id="KW-0457">Lysine biosynthesis</keyword>
<dbReference type="Pfam" id="PF02784">
    <property type="entry name" value="Orn_Arg_deC_N"/>
    <property type="match status" value="1"/>
</dbReference>
<dbReference type="Gene3D" id="2.40.37.10">
    <property type="entry name" value="Lyase, Ornithine Decarboxylase, Chain A, domain 1"/>
    <property type="match status" value="1"/>
</dbReference>
<evidence type="ECO:0000256" key="9">
    <source>
        <dbReference type="ARBA" id="ARBA00060983"/>
    </source>
</evidence>
<keyword evidence="3 12" id="KW-0210">Decarboxylase</keyword>
<gene>
    <name evidence="12 16" type="primary">lysA</name>
    <name evidence="16" type="ORF">JFN93_15775</name>
</gene>
<evidence type="ECO:0000256" key="4">
    <source>
        <dbReference type="ARBA" id="ARBA00022898"/>
    </source>
</evidence>
<dbReference type="UniPathway" id="UPA00034">
    <property type="reaction ID" value="UER00027"/>
</dbReference>
<feature type="binding site" evidence="12">
    <location>
        <begin position="273"/>
        <end position="276"/>
    </location>
    <ligand>
        <name>pyridoxal 5'-phosphate</name>
        <dbReference type="ChEBI" id="CHEBI:597326"/>
    </ligand>
</feature>
<dbReference type="SUPFAM" id="SSF50621">
    <property type="entry name" value="Alanine racemase C-terminal domain-like"/>
    <property type="match status" value="1"/>
</dbReference>
<keyword evidence="17" id="KW-1185">Reference proteome</keyword>
<evidence type="ECO:0000256" key="2">
    <source>
        <dbReference type="ARBA" id="ARBA00022605"/>
    </source>
</evidence>
<dbReference type="NCBIfam" id="TIGR01048">
    <property type="entry name" value="lysA"/>
    <property type="match status" value="1"/>
</dbReference>
<evidence type="ECO:0000256" key="13">
    <source>
        <dbReference type="PIRSR" id="PIRSR600183-50"/>
    </source>
</evidence>
<dbReference type="Proteomes" id="UP000636888">
    <property type="component" value="Unassembled WGS sequence"/>
</dbReference>